<proteinExistence type="predicted"/>
<sequence>MSLKNKTLLYNFLSFAIIFIVLRFFVMSYFVDTHFLKSLLSAILTMVLAPKFAVLKNKEGEQIMMKWVFLKGFKKL</sequence>
<evidence type="ECO:0000256" key="1">
    <source>
        <dbReference type="SAM" id="Phobius"/>
    </source>
</evidence>
<evidence type="ECO:0000313" key="3">
    <source>
        <dbReference type="Proteomes" id="UP000192360"/>
    </source>
</evidence>
<evidence type="ECO:0000313" key="2">
    <source>
        <dbReference type="EMBL" id="SMC82474.1"/>
    </source>
</evidence>
<feature type="transmembrane region" description="Helical" evidence="1">
    <location>
        <begin position="7"/>
        <end position="29"/>
    </location>
</feature>
<organism evidence="2 3">
    <name type="scientific">Cellulophaga tyrosinoxydans</name>
    <dbReference type="NCBI Taxonomy" id="504486"/>
    <lineage>
        <taxon>Bacteria</taxon>
        <taxon>Pseudomonadati</taxon>
        <taxon>Bacteroidota</taxon>
        <taxon>Flavobacteriia</taxon>
        <taxon>Flavobacteriales</taxon>
        <taxon>Flavobacteriaceae</taxon>
        <taxon>Cellulophaga</taxon>
    </lineage>
</organism>
<gene>
    <name evidence="2" type="ORF">SAMN05660703_2882</name>
</gene>
<keyword evidence="3" id="KW-1185">Reference proteome</keyword>
<reference evidence="2 3" key="1">
    <citation type="submission" date="2017-04" db="EMBL/GenBank/DDBJ databases">
        <authorList>
            <person name="Afonso C.L."/>
            <person name="Miller P.J."/>
            <person name="Scott M.A."/>
            <person name="Spackman E."/>
            <person name="Goraichik I."/>
            <person name="Dimitrov K.M."/>
            <person name="Suarez D.L."/>
            <person name="Swayne D.E."/>
        </authorList>
    </citation>
    <scope>NUCLEOTIDE SEQUENCE [LARGE SCALE GENOMIC DNA]</scope>
    <source>
        <strain evidence="2 3">DSM 21164</strain>
    </source>
</reference>
<dbReference type="AlphaFoldDB" id="A0A1W2CBV9"/>
<dbReference type="Proteomes" id="UP000192360">
    <property type="component" value="Unassembled WGS sequence"/>
</dbReference>
<keyword evidence="1" id="KW-0472">Membrane</keyword>
<dbReference type="STRING" id="504486.SAMN05660703_2882"/>
<keyword evidence="1" id="KW-1133">Transmembrane helix</keyword>
<name>A0A1W2CBV9_9FLAO</name>
<dbReference type="EMBL" id="FWXO01000006">
    <property type="protein sequence ID" value="SMC82474.1"/>
    <property type="molecule type" value="Genomic_DNA"/>
</dbReference>
<protein>
    <submittedName>
        <fullName evidence="2">Uncharacterized protein</fullName>
    </submittedName>
</protein>
<keyword evidence="1" id="KW-0812">Transmembrane</keyword>
<accession>A0A1W2CBV9</accession>
<feature type="transmembrane region" description="Helical" evidence="1">
    <location>
        <begin position="35"/>
        <end position="55"/>
    </location>
</feature>